<dbReference type="PANTHER" id="PTHR33162:SF1">
    <property type="entry name" value="SEC-INDEPENDENT PROTEIN TRANSLOCASE PROTEIN TATA, CHLOROPLASTIC"/>
    <property type="match status" value="1"/>
</dbReference>
<organism evidence="8 9">
    <name type="scientific">Striga asiatica</name>
    <name type="common">Asiatic witchweed</name>
    <name type="synonym">Buchnera asiatica</name>
    <dbReference type="NCBI Taxonomy" id="4170"/>
    <lineage>
        <taxon>Eukaryota</taxon>
        <taxon>Viridiplantae</taxon>
        <taxon>Streptophyta</taxon>
        <taxon>Embryophyta</taxon>
        <taxon>Tracheophyta</taxon>
        <taxon>Spermatophyta</taxon>
        <taxon>Magnoliopsida</taxon>
        <taxon>eudicotyledons</taxon>
        <taxon>Gunneridae</taxon>
        <taxon>Pentapetalae</taxon>
        <taxon>asterids</taxon>
        <taxon>lamiids</taxon>
        <taxon>Lamiales</taxon>
        <taxon>Orobanchaceae</taxon>
        <taxon>Buchnereae</taxon>
        <taxon>Striga</taxon>
    </lineage>
</organism>
<comment type="subcellular location">
    <subcellularLocation>
        <location evidence="1">Membrane</location>
        <topology evidence="1">Single-pass membrane protein</topology>
    </subcellularLocation>
</comment>
<evidence type="ECO:0000256" key="2">
    <source>
        <dbReference type="ARBA" id="ARBA00022448"/>
    </source>
</evidence>
<evidence type="ECO:0000256" key="1">
    <source>
        <dbReference type="ARBA" id="ARBA00004167"/>
    </source>
</evidence>
<keyword evidence="2" id="KW-0813">Transport</keyword>
<proteinExistence type="predicted"/>
<gene>
    <name evidence="8" type="ORF">STAS_27117</name>
</gene>
<evidence type="ECO:0000256" key="3">
    <source>
        <dbReference type="ARBA" id="ARBA00022692"/>
    </source>
</evidence>
<evidence type="ECO:0000256" key="5">
    <source>
        <dbReference type="ARBA" id="ARBA00022989"/>
    </source>
</evidence>
<keyword evidence="4" id="KW-0653">Protein transport</keyword>
<dbReference type="Pfam" id="PF02416">
    <property type="entry name" value="TatA_B_E"/>
    <property type="match status" value="1"/>
</dbReference>
<sequence>MTHSAQTPCQQENCLLSLPSTQFSSPITSLIRLDSGSRWPLPGELKEGACLFGLGVPELIVITGAAALVFELKKLPEVGRSVGKTVKSFQQFIRFRDTLVVRRVFHVSESFDLSTISSPPPEHRSSVLNFEHRRTTMLTPDKQLCGRKLPEFATWETSNHRANPCRCDFPG</sequence>
<dbReference type="OrthoDB" id="1923722at2759"/>
<evidence type="ECO:0000313" key="9">
    <source>
        <dbReference type="Proteomes" id="UP000325081"/>
    </source>
</evidence>
<dbReference type="GO" id="GO:0015031">
    <property type="term" value="P:protein transport"/>
    <property type="evidence" value="ECO:0007669"/>
    <property type="project" value="UniProtKB-KW"/>
</dbReference>
<protein>
    <submittedName>
        <fullName evidence="8">Sec-independent protein translocase protein TatA</fullName>
    </submittedName>
</protein>
<dbReference type="Gene3D" id="1.20.5.3310">
    <property type="match status" value="1"/>
</dbReference>
<keyword evidence="7" id="KW-0472">Membrane</keyword>
<reference evidence="9" key="1">
    <citation type="journal article" date="2019" name="Curr. Biol.">
        <title>Genome Sequence of Striga asiatica Provides Insight into the Evolution of Plant Parasitism.</title>
        <authorList>
            <person name="Yoshida S."/>
            <person name="Kim S."/>
            <person name="Wafula E.K."/>
            <person name="Tanskanen J."/>
            <person name="Kim Y.M."/>
            <person name="Honaas L."/>
            <person name="Yang Z."/>
            <person name="Spallek T."/>
            <person name="Conn C.E."/>
            <person name="Ichihashi Y."/>
            <person name="Cheong K."/>
            <person name="Cui S."/>
            <person name="Der J.P."/>
            <person name="Gundlach H."/>
            <person name="Jiao Y."/>
            <person name="Hori C."/>
            <person name="Ishida J.K."/>
            <person name="Kasahara H."/>
            <person name="Kiba T."/>
            <person name="Kim M.S."/>
            <person name="Koo N."/>
            <person name="Laohavisit A."/>
            <person name="Lee Y.H."/>
            <person name="Lumba S."/>
            <person name="McCourt P."/>
            <person name="Mortimer J.C."/>
            <person name="Mutuku J.M."/>
            <person name="Nomura T."/>
            <person name="Sasaki-Sekimoto Y."/>
            <person name="Seto Y."/>
            <person name="Wang Y."/>
            <person name="Wakatake T."/>
            <person name="Sakakibara H."/>
            <person name="Demura T."/>
            <person name="Yamaguchi S."/>
            <person name="Yoneyama K."/>
            <person name="Manabe R.I."/>
            <person name="Nelson D.C."/>
            <person name="Schulman A.H."/>
            <person name="Timko M.P."/>
            <person name="dePamphilis C.W."/>
            <person name="Choi D."/>
            <person name="Shirasu K."/>
        </authorList>
    </citation>
    <scope>NUCLEOTIDE SEQUENCE [LARGE SCALE GENOMIC DNA]</scope>
    <source>
        <strain evidence="9">cv. UVA1</strain>
    </source>
</reference>
<name>A0A5A7QXL0_STRAF</name>
<keyword evidence="6" id="KW-0811">Translocation</keyword>
<dbReference type="InterPro" id="IPR003369">
    <property type="entry name" value="TatA/B/E"/>
</dbReference>
<comment type="caution">
    <text evidence="8">The sequence shown here is derived from an EMBL/GenBank/DDBJ whole genome shotgun (WGS) entry which is preliminary data.</text>
</comment>
<accession>A0A5A7QXL0</accession>
<keyword evidence="9" id="KW-1185">Reference proteome</keyword>
<dbReference type="GO" id="GO:0016020">
    <property type="term" value="C:membrane"/>
    <property type="evidence" value="ECO:0007669"/>
    <property type="project" value="UniProtKB-SubCell"/>
</dbReference>
<dbReference type="PANTHER" id="PTHR33162">
    <property type="entry name" value="SEC-INDEPENDENT PROTEIN TRANSLOCASE PROTEIN TATA, CHLOROPLASTIC"/>
    <property type="match status" value="1"/>
</dbReference>
<evidence type="ECO:0000313" key="8">
    <source>
        <dbReference type="EMBL" id="GER49849.1"/>
    </source>
</evidence>
<evidence type="ECO:0000256" key="4">
    <source>
        <dbReference type="ARBA" id="ARBA00022927"/>
    </source>
</evidence>
<evidence type="ECO:0000256" key="7">
    <source>
        <dbReference type="ARBA" id="ARBA00023136"/>
    </source>
</evidence>
<dbReference type="EMBL" id="BKCP01008848">
    <property type="protein sequence ID" value="GER49849.1"/>
    <property type="molecule type" value="Genomic_DNA"/>
</dbReference>
<dbReference type="Proteomes" id="UP000325081">
    <property type="component" value="Unassembled WGS sequence"/>
</dbReference>
<dbReference type="AlphaFoldDB" id="A0A5A7QXL0"/>
<keyword evidence="5" id="KW-1133">Transmembrane helix</keyword>
<evidence type="ECO:0000256" key="6">
    <source>
        <dbReference type="ARBA" id="ARBA00023010"/>
    </source>
</evidence>
<keyword evidence="3" id="KW-0812">Transmembrane</keyword>